<dbReference type="Gene3D" id="1.25.40.1040">
    <property type="match status" value="1"/>
</dbReference>
<accession>A0A9W7XZP5</accession>
<dbReference type="FunFam" id="1.25.40.1040:FF:000003">
    <property type="entry name" value="N-terminal acetyltransferase A, auxiliary subunit"/>
    <property type="match status" value="1"/>
</dbReference>
<dbReference type="GO" id="GO:0005737">
    <property type="term" value="C:cytoplasm"/>
    <property type="evidence" value="ECO:0007669"/>
    <property type="project" value="TreeGrafter"/>
</dbReference>
<comment type="caution">
    <text evidence="4">The sequence shown here is derived from an EMBL/GenBank/DDBJ whole genome shotgun (WGS) entry which is preliminary data.</text>
</comment>
<dbReference type="InterPro" id="IPR011990">
    <property type="entry name" value="TPR-like_helical_dom_sf"/>
</dbReference>
<evidence type="ECO:0000313" key="4">
    <source>
        <dbReference type="EMBL" id="KAJ1721292.1"/>
    </source>
</evidence>
<gene>
    <name evidence="4" type="ORF">LPJ53_004168</name>
</gene>
<proteinExistence type="predicted"/>
<reference evidence="4" key="1">
    <citation type="submission" date="2022-07" db="EMBL/GenBank/DDBJ databases">
        <title>Phylogenomic reconstructions and comparative analyses of Kickxellomycotina fungi.</title>
        <authorList>
            <person name="Reynolds N.K."/>
            <person name="Stajich J.E."/>
            <person name="Barry K."/>
            <person name="Grigoriev I.V."/>
            <person name="Crous P."/>
            <person name="Smith M.E."/>
        </authorList>
    </citation>
    <scope>NUCLEOTIDE SEQUENCE</scope>
    <source>
        <strain evidence="4">NBRC 32514</strain>
    </source>
</reference>
<evidence type="ECO:0008006" key="6">
    <source>
        <dbReference type="Google" id="ProtNLM"/>
    </source>
</evidence>
<dbReference type="PANTHER" id="PTHR22767">
    <property type="entry name" value="N-TERMINAL ACETYLTRANSFERASE-RELATED"/>
    <property type="match status" value="1"/>
</dbReference>
<evidence type="ECO:0000256" key="1">
    <source>
        <dbReference type="ARBA" id="ARBA00022737"/>
    </source>
</evidence>
<dbReference type="SUPFAM" id="SSF48452">
    <property type="entry name" value="TPR-like"/>
    <property type="match status" value="3"/>
</dbReference>
<keyword evidence="5" id="KW-1185">Reference proteome</keyword>
<dbReference type="InterPro" id="IPR021183">
    <property type="entry name" value="NatA_aux_su"/>
</dbReference>
<dbReference type="InterPro" id="IPR019734">
    <property type="entry name" value="TPR_rpt"/>
</dbReference>
<keyword evidence="2 3" id="KW-0802">TPR repeat</keyword>
<dbReference type="PROSITE" id="PS50005">
    <property type="entry name" value="TPR"/>
    <property type="match status" value="1"/>
</dbReference>
<dbReference type="Proteomes" id="UP001149813">
    <property type="component" value="Unassembled WGS sequence"/>
</dbReference>
<dbReference type="OrthoDB" id="10263032at2759"/>
<evidence type="ECO:0000313" key="5">
    <source>
        <dbReference type="Proteomes" id="UP001149813"/>
    </source>
</evidence>
<feature type="repeat" description="TPR" evidence="3">
    <location>
        <begin position="80"/>
        <end position="113"/>
    </location>
</feature>
<dbReference type="PANTHER" id="PTHR22767:SF2">
    <property type="entry name" value="N(ALPHA)-ACETYLTRANSFERASE 15_16, ISOFORM A"/>
    <property type="match status" value="1"/>
</dbReference>
<dbReference type="PIRSF" id="PIRSF000422">
    <property type="entry name" value="N-terminal-AcTrfase-A_aux_su"/>
    <property type="match status" value="1"/>
</dbReference>
<dbReference type="Gene3D" id="1.25.40.1010">
    <property type="match status" value="1"/>
</dbReference>
<dbReference type="Pfam" id="PF12569">
    <property type="entry name" value="NatA_aux_su"/>
    <property type="match status" value="1"/>
</dbReference>
<name>A0A9W7XZP5_9FUNG</name>
<protein>
    <recommendedName>
        <fullName evidence="6">N-terminal acetyltransferase A, auxiliary subunit</fullName>
    </recommendedName>
</protein>
<evidence type="ECO:0000256" key="2">
    <source>
        <dbReference type="ARBA" id="ARBA00022803"/>
    </source>
</evidence>
<evidence type="ECO:0000256" key="3">
    <source>
        <dbReference type="PROSITE-ProRule" id="PRU00339"/>
    </source>
</evidence>
<keyword evidence="1" id="KW-0677">Repeat</keyword>
<dbReference type="SMART" id="SM00028">
    <property type="entry name" value="TPR"/>
    <property type="match status" value="7"/>
</dbReference>
<organism evidence="4 5">
    <name type="scientific">Coemansia erecta</name>
    <dbReference type="NCBI Taxonomy" id="147472"/>
    <lineage>
        <taxon>Eukaryota</taxon>
        <taxon>Fungi</taxon>
        <taxon>Fungi incertae sedis</taxon>
        <taxon>Zoopagomycota</taxon>
        <taxon>Kickxellomycotina</taxon>
        <taxon>Kickxellomycetes</taxon>
        <taxon>Kickxellales</taxon>
        <taxon>Kickxellaceae</taxon>
        <taxon>Coemansia</taxon>
    </lineage>
</organism>
<dbReference type="EMBL" id="JANBOJ010000182">
    <property type="protein sequence ID" value="KAJ1721292.1"/>
    <property type="molecule type" value="Genomic_DNA"/>
</dbReference>
<dbReference type="AlphaFoldDB" id="A0A9W7XZP5"/>
<sequence>MSLTISELPHKEQALFRAALKLYEARQYKKGLKTCEQILKKVPNHGETLAVKGMFMAHLDRKEEGYETIKRGIEISPKSSISWHIYGIVNRSDQKYTEAIKCYEEALNGDPDNINILRDLASLQSYMRQFDKLIQTRQKLVKLNSVYVPFWLGLANTYHMAGKYDQAIKVISSNEEAMKNEPGIGPTEISELLMYKNWLMELNGDYQQALENLKEIRPKILDVTGWKEQKANLLFKVNRNEAAAMAYQDLIERNPDNKAYITGYLACNGLDITRPSDKDAILEVIHTLQHQFPNSSTLRFMPLTFCDGDDFVKSADVVAKHALRKGIPSLFTSMKLLYADKAKGTALGTLFEGYAVQLRDTKRFSDSADDEATSVQTWCKFYLAQHWDYYGDHERALQLIEDAVKESPDTVELYAVKAKILKHAGDIRGARGTMDYARQMDLKDRYINSKAVKYMLRDNDVDEAEKTMVMFLRNDATNKIQEIFDIQAIWYMRERGNAYRRLGDIGRALKQYHQVQSCFDTYRNDEYDFHSYNLRKVTMRAYVDIMNWEDQVYSHDIYVDSAHSAIDCYLYLHDRKQAGNPFEAIVSDEQKRVTRNGSSKQGQHTLSAGIGETKIAEVDKDPNGSGYVNADSHLAQALKFVEQLESAVGLQPKTHVAAFDVHLRMKKYFLALKSINSLKAIDDSHPSLTPMAVRLVHGLESDNEFAAPMKAALKGQLAKVFGDVTIAGTLSANDQSLPFMLVGASALLDIGGDANLASARAMLAQAASDKYGATRTLDNLLEARDLLAKCGSSDPELSELNKGAQTLFPLATCF</sequence>